<organism evidence="2 3">
    <name type="scientific">Ureibacillus aquaedulcis</name>
    <dbReference type="NCBI Taxonomy" id="3058421"/>
    <lineage>
        <taxon>Bacteria</taxon>
        <taxon>Bacillati</taxon>
        <taxon>Bacillota</taxon>
        <taxon>Bacilli</taxon>
        <taxon>Bacillales</taxon>
        <taxon>Caryophanaceae</taxon>
        <taxon>Ureibacillus</taxon>
    </lineage>
</organism>
<evidence type="ECO:0000313" key="2">
    <source>
        <dbReference type="EMBL" id="MDN4493876.1"/>
    </source>
</evidence>
<reference evidence="2" key="1">
    <citation type="submission" date="2023-07" db="EMBL/GenBank/DDBJ databases">
        <title>Ureibacillus sp. isolated from freshwater well.</title>
        <authorList>
            <person name="Kirdat K."/>
            <person name="Bhatt A."/>
            <person name="Teware R."/>
            <person name="Bhavsar Y."/>
            <person name="Yadav A."/>
        </authorList>
    </citation>
    <scope>NUCLEOTIDE SEQUENCE</scope>
    <source>
        <strain evidence="2">BA0131</strain>
    </source>
</reference>
<proteinExistence type="predicted"/>
<dbReference type="RefSeq" id="WP_301138202.1">
    <property type="nucleotide sequence ID" value="NZ_JAUHTQ010000006.1"/>
</dbReference>
<evidence type="ECO:0000313" key="3">
    <source>
        <dbReference type="Proteomes" id="UP001172743"/>
    </source>
</evidence>
<feature type="chain" id="PRO_5046155910" description="Lipoprotein" evidence="1">
    <location>
        <begin position="25"/>
        <end position="249"/>
    </location>
</feature>
<dbReference type="PROSITE" id="PS51257">
    <property type="entry name" value="PROKAR_LIPOPROTEIN"/>
    <property type="match status" value="1"/>
</dbReference>
<keyword evidence="3" id="KW-1185">Reference proteome</keyword>
<evidence type="ECO:0000256" key="1">
    <source>
        <dbReference type="SAM" id="SignalP"/>
    </source>
</evidence>
<dbReference type="Proteomes" id="UP001172743">
    <property type="component" value="Unassembled WGS sequence"/>
</dbReference>
<gene>
    <name evidence="2" type="ORF">QYB95_10040</name>
</gene>
<evidence type="ECO:0008006" key="4">
    <source>
        <dbReference type="Google" id="ProtNLM"/>
    </source>
</evidence>
<protein>
    <recommendedName>
        <fullName evidence="4">Lipoprotein</fullName>
    </recommendedName>
</protein>
<comment type="caution">
    <text evidence="2">The sequence shown here is derived from an EMBL/GenBank/DDBJ whole genome shotgun (WGS) entry which is preliminary data.</text>
</comment>
<feature type="signal peptide" evidence="1">
    <location>
        <begin position="1"/>
        <end position="24"/>
    </location>
</feature>
<sequence>MKRKWSLFFVLALTTVLLSGCLFPEEEKAESQVPDDLQLASVQKAVEEFQADTGVLPIKTRDMDTDIFIKYPIDFEKLVPKYIANPPANSFEKGGLFQYIIWNPEVKPTVKLVDLRSAEKIRELNIRFMSTYYPTFKEQIADYVYSIDFEKIGYKEDLTVQSPYTNNLLPLIVTTEGEIYIDYSVDLNIFIKENNLKPTPGEDIRMLLVDAYPVVPAYSLPYTVDENNEPIFMYDPTTDKTGQEESTAK</sequence>
<dbReference type="EMBL" id="JAUHTQ010000006">
    <property type="protein sequence ID" value="MDN4493876.1"/>
    <property type="molecule type" value="Genomic_DNA"/>
</dbReference>
<name>A0ABT8GRE8_9BACL</name>
<accession>A0ABT8GRE8</accession>
<keyword evidence="1" id="KW-0732">Signal</keyword>